<dbReference type="SMART" id="SM00458">
    <property type="entry name" value="RICIN"/>
    <property type="match status" value="1"/>
</dbReference>
<sequence>MISKINECNLRTYIYMTAFKYLFFGILTLQIIGCNEDSINDIEVDANLPEQMEATNPIAENTSNVKGVNWADARDNFVDTWLVLSGLNVSDDLADVTSKTEIIISSLQDKGINMVRLPVNPATVLQNWWPQHSTTISTSAALGMNVIIAYWEGDSSKDGKVDNLTSFYSMWDTLITKYVGNENVYFEIMNEPHGYSEEELKTIYADWIAHYPDVPLNRIVLDGVGYATGVNEIGSDSRFSNCLLSFHYYTWFNNSYQTTADWELPIKNLQFPERTIMTEFGVPMTTGKDYSTPPNNDVEINYLQGITSMLQEMEIGSIYWPGIRTNDSYSMFTYTNNQLLNTNETGLDRLYVAWNMLAMPHYYPSFNANTHFKITNRNSGKVIDVNGGSTTNGGSIIQWDYSGGDNQLWSFTIDQNNSFTISNKNSNKVLDVNNASTEAGAGIIQWESSQSDNQKWIVENIGFGYSKIINKNSGLSLDVNGGATNNGGDIIQWYWNNGQNQQWEISSP</sequence>
<dbReference type="Pfam" id="PF14200">
    <property type="entry name" value="RicinB_lectin_2"/>
    <property type="match status" value="2"/>
</dbReference>
<keyword evidence="4" id="KW-0472">Membrane</keyword>
<name>A0ABQ5MJM0_9FLAO</name>
<organism evidence="6 7">
    <name type="scientific">Neptunitalea lumnitzerae</name>
    <dbReference type="NCBI Taxonomy" id="2965509"/>
    <lineage>
        <taxon>Bacteria</taxon>
        <taxon>Pseudomonadati</taxon>
        <taxon>Bacteroidota</taxon>
        <taxon>Flavobacteriia</taxon>
        <taxon>Flavobacteriales</taxon>
        <taxon>Flavobacteriaceae</taxon>
        <taxon>Neptunitalea</taxon>
    </lineage>
</organism>
<comment type="similarity">
    <text evidence="3">Belongs to the glycosyl hydrolase 5 (cellulase A) family.</text>
</comment>
<keyword evidence="4" id="KW-1133">Transmembrane helix</keyword>
<keyword evidence="2 3" id="KW-0326">Glycosidase</keyword>
<dbReference type="InterPro" id="IPR017853">
    <property type="entry name" value="GH"/>
</dbReference>
<dbReference type="InterPro" id="IPR018087">
    <property type="entry name" value="Glyco_hydro_5_CS"/>
</dbReference>
<gene>
    <name evidence="6" type="ORF">Y10_18640</name>
</gene>
<protein>
    <submittedName>
        <fullName evidence="6">Carbohydrate-binding protein</fullName>
    </submittedName>
</protein>
<dbReference type="Pfam" id="PF00150">
    <property type="entry name" value="Cellulase"/>
    <property type="match status" value="1"/>
</dbReference>
<keyword evidence="7" id="KW-1185">Reference proteome</keyword>
<dbReference type="PROSITE" id="PS00659">
    <property type="entry name" value="GLYCOSYL_HYDROL_F5"/>
    <property type="match status" value="1"/>
</dbReference>
<evidence type="ECO:0000256" key="3">
    <source>
        <dbReference type="RuleBase" id="RU361153"/>
    </source>
</evidence>
<feature type="domain" description="Ricin B lectin" evidence="5">
    <location>
        <begin position="370"/>
        <end position="506"/>
    </location>
</feature>
<proteinExistence type="inferred from homology"/>
<dbReference type="InterPro" id="IPR001547">
    <property type="entry name" value="Glyco_hydro_5"/>
</dbReference>
<dbReference type="Gene3D" id="2.80.10.50">
    <property type="match status" value="3"/>
</dbReference>
<dbReference type="EMBL" id="BRVO01000002">
    <property type="protein sequence ID" value="GLB49496.1"/>
    <property type="molecule type" value="Genomic_DNA"/>
</dbReference>
<evidence type="ECO:0000259" key="5">
    <source>
        <dbReference type="SMART" id="SM00458"/>
    </source>
</evidence>
<comment type="caution">
    <text evidence="6">The sequence shown here is derived from an EMBL/GenBank/DDBJ whole genome shotgun (WGS) entry which is preliminary data.</text>
</comment>
<evidence type="ECO:0000313" key="6">
    <source>
        <dbReference type="EMBL" id="GLB49496.1"/>
    </source>
</evidence>
<evidence type="ECO:0000313" key="7">
    <source>
        <dbReference type="Proteomes" id="UP001143543"/>
    </source>
</evidence>
<reference evidence="6" key="1">
    <citation type="submission" date="2022-07" db="EMBL/GenBank/DDBJ databases">
        <title>Taxonomy of Novel Oxalotrophic and Methylotrophic Bacteria.</title>
        <authorList>
            <person name="Sahin N."/>
            <person name="Tani A."/>
        </authorList>
    </citation>
    <scope>NUCLEOTIDE SEQUENCE</scope>
    <source>
        <strain evidence="6">Y10</strain>
    </source>
</reference>
<evidence type="ECO:0000256" key="4">
    <source>
        <dbReference type="SAM" id="Phobius"/>
    </source>
</evidence>
<dbReference type="SUPFAM" id="SSF50370">
    <property type="entry name" value="Ricin B-like lectins"/>
    <property type="match status" value="1"/>
</dbReference>
<accession>A0ABQ5MJM0</accession>
<dbReference type="PROSITE" id="PS50231">
    <property type="entry name" value="RICIN_B_LECTIN"/>
    <property type="match status" value="1"/>
</dbReference>
<dbReference type="SUPFAM" id="SSF51445">
    <property type="entry name" value="(Trans)glycosidases"/>
    <property type="match status" value="1"/>
</dbReference>
<keyword evidence="4" id="KW-0812">Transmembrane</keyword>
<dbReference type="Proteomes" id="UP001143543">
    <property type="component" value="Unassembled WGS sequence"/>
</dbReference>
<evidence type="ECO:0000256" key="2">
    <source>
        <dbReference type="ARBA" id="ARBA00023295"/>
    </source>
</evidence>
<evidence type="ECO:0000256" key="1">
    <source>
        <dbReference type="ARBA" id="ARBA00022801"/>
    </source>
</evidence>
<keyword evidence="1 3" id="KW-0378">Hydrolase</keyword>
<feature type="transmembrane region" description="Helical" evidence="4">
    <location>
        <begin position="12"/>
        <end position="32"/>
    </location>
</feature>
<dbReference type="Gene3D" id="3.20.20.80">
    <property type="entry name" value="Glycosidases"/>
    <property type="match status" value="1"/>
</dbReference>
<dbReference type="InterPro" id="IPR000772">
    <property type="entry name" value="Ricin_B_lectin"/>
</dbReference>
<dbReference type="InterPro" id="IPR035992">
    <property type="entry name" value="Ricin_B-like_lectins"/>
</dbReference>